<evidence type="ECO:0000256" key="2">
    <source>
        <dbReference type="ARBA" id="ARBA00022448"/>
    </source>
</evidence>
<dbReference type="STRING" id="717605.Theco_3428"/>
<dbReference type="EMBL" id="CP003255">
    <property type="protein sequence ID" value="AGA59474.1"/>
    <property type="molecule type" value="Genomic_DNA"/>
</dbReference>
<gene>
    <name evidence="7" type="ordered locus">Theco_3428</name>
</gene>
<dbReference type="InterPro" id="IPR003439">
    <property type="entry name" value="ABC_transporter-like_ATP-bd"/>
</dbReference>
<organism evidence="7 8">
    <name type="scientific">Thermobacillus composti (strain DSM 18247 / JCM 13945 / KWC4)</name>
    <dbReference type="NCBI Taxonomy" id="717605"/>
    <lineage>
        <taxon>Bacteria</taxon>
        <taxon>Bacillati</taxon>
        <taxon>Bacillota</taxon>
        <taxon>Bacilli</taxon>
        <taxon>Bacillales</taxon>
        <taxon>Paenibacillaceae</taxon>
        <taxon>Thermobacillus</taxon>
    </lineage>
</organism>
<dbReference type="PANTHER" id="PTHR43582:SF5">
    <property type="entry name" value="ABC TRANSPORTER"/>
    <property type="match status" value="1"/>
</dbReference>
<keyword evidence="8" id="KW-1185">Reference proteome</keyword>
<proteinExistence type="inferred from homology"/>
<dbReference type="Proteomes" id="UP000010795">
    <property type="component" value="Chromosome"/>
</dbReference>
<accession>L0EIM7</accession>
<dbReference type="SMART" id="SM00382">
    <property type="entry name" value="AAA"/>
    <property type="match status" value="1"/>
</dbReference>
<dbReference type="GO" id="GO:0043215">
    <property type="term" value="P:daunorubicin transport"/>
    <property type="evidence" value="ECO:0007669"/>
    <property type="project" value="InterPro"/>
</dbReference>
<dbReference type="Pfam" id="PF00005">
    <property type="entry name" value="ABC_tran"/>
    <property type="match status" value="1"/>
</dbReference>
<dbReference type="GO" id="GO:1900753">
    <property type="term" value="P:doxorubicin transport"/>
    <property type="evidence" value="ECO:0007669"/>
    <property type="project" value="InterPro"/>
</dbReference>
<evidence type="ECO:0000259" key="6">
    <source>
        <dbReference type="PROSITE" id="PS50893"/>
    </source>
</evidence>
<dbReference type="InterPro" id="IPR017871">
    <property type="entry name" value="ABC_transporter-like_CS"/>
</dbReference>
<dbReference type="InterPro" id="IPR027417">
    <property type="entry name" value="P-loop_NTPase"/>
</dbReference>
<comment type="similarity">
    <text evidence="5">Belongs to the ABC transporter superfamily. Drug exporter-1 (DrugE1) (TC 3.A.1.105) family.</text>
</comment>
<dbReference type="PANTHER" id="PTHR43582">
    <property type="entry name" value="LINEARMYCIN RESISTANCE ATP-BINDING PROTEIN LNRL"/>
    <property type="match status" value="1"/>
</dbReference>
<dbReference type="PROSITE" id="PS00211">
    <property type="entry name" value="ABC_TRANSPORTER_1"/>
    <property type="match status" value="1"/>
</dbReference>
<dbReference type="Gene3D" id="3.40.50.300">
    <property type="entry name" value="P-loop containing nucleotide triphosphate hydrolases"/>
    <property type="match status" value="1"/>
</dbReference>
<feature type="domain" description="ABC transporter" evidence="6">
    <location>
        <begin position="15"/>
        <end position="245"/>
    </location>
</feature>
<dbReference type="eggNOG" id="COG1131">
    <property type="taxonomic scope" value="Bacteria"/>
</dbReference>
<dbReference type="InterPro" id="IPR025302">
    <property type="entry name" value="DrrA1/2-like_C"/>
</dbReference>
<evidence type="ECO:0000313" key="8">
    <source>
        <dbReference type="Proteomes" id="UP000010795"/>
    </source>
</evidence>
<dbReference type="GO" id="GO:0016887">
    <property type="term" value="F:ATP hydrolysis activity"/>
    <property type="evidence" value="ECO:0007669"/>
    <property type="project" value="InterPro"/>
</dbReference>
<evidence type="ECO:0000256" key="4">
    <source>
        <dbReference type="ARBA" id="ARBA00022840"/>
    </source>
</evidence>
<dbReference type="AlphaFoldDB" id="L0EIM7"/>
<keyword evidence="4 7" id="KW-0067">ATP-binding</keyword>
<evidence type="ECO:0000256" key="5">
    <source>
        <dbReference type="ARBA" id="ARBA00049985"/>
    </source>
</evidence>
<dbReference type="Pfam" id="PF13732">
    <property type="entry name" value="DrrA1-3_C"/>
    <property type="match status" value="1"/>
</dbReference>
<keyword evidence="3" id="KW-0547">Nucleotide-binding</keyword>
<evidence type="ECO:0000313" key="7">
    <source>
        <dbReference type="EMBL" id="AGA59474.1"/>
    </source>
</evidence>
<sequence length="328" mass="36815">MSFSRETMDKIRKFAKEQSRYYLEDAEMTYMEKMRRKSAQTRDRIMKKNGAGKTTTLRMLTTLLPVDSGSAVICGYDLVRRPGDVRRRIGYVSQLGGADLEATGRENLILAGRLYGMRRRDAEARAKELLDLFELTELAGRLAKTYSGGQKRRLEIALGMIHRPDVLFLDEPTIGLDPQNRANLWDQIRKLKAGGTTVFLTTHYLDEADALSDRLVIMDHGRIVAEGKPAELKSRISGDVIQIRAADDRTEQAAERLSGLPFIHEARREGEKLYLYAHDGARALPHILETLEAAGIRTQSATITAPSLDDVFLKLTGRLLRDAKEGIA</sequence>
<evidence type="ECO:0000256" key="3">
    <source>
        <dbReference type="ARBA" id="ARBA00022741"/>
    </source>
</evidence>
<reference evidence="8" key="1">
    <citation type="submission" date="2012-01" db="EMBL/GenBank/DDBJ databases">
        <title>Complete sequence of chromosome of Thermobacillus composti KWC4.</title>
        <authorList>
            <person name="Lucas S."/>
            <person name="Han J."/>
            <person name="Lapidus A."/>
            <person name="Cheng J.-F."/>
            <person name="Goodwin L."/>
            <person name="Pitluck S."/>
            <person name="Peters L."/>
            <person name="Ovchinnikova G."/>
            <person name="Teshima H."/>
            <person name="Detter J.C."/>
            <person name="Han C."/>
            <person name="Tapia R."/>
            <person name="Land M."/>
            <person name="Hauser L."/>
            <person name="Kyrpides N."/>
            <person name="Ivanova N."/>
            <person name="Pagani I."/>
            <person name="Anderson I."/>
            <person name="Woyke T."/>
        </authorList>
    </citation>
    <scope>NUCLEOTIDE SEQUENCE [LARGE SCALE GENOMIC DNA]</scope>
    <source>
        <strain evidence="8">DSM 18247 / JCM 13945 / KWC4</strain>
    </source>
</reference>
<keyword evidence="2" id="KW-0813">Transport</keyword>
<dbReference type="InterPro" id="IPR003593">
    <property type="entry name" value="AAA+_ATPase"/>
</dbReference>
<evidence type="ECO:0000256" key="1">
    <source>
        <dbReference type="ARBA" id="ARBA00004413"/>
    </source>
</evidence>
<name>L0EIM7_THECK</name>
<dbReference type="RefSeq" id="WP_015256201.1">
    <property type="nucleotide sequence ID" value="NC_019897.1"/>
</dbReference>
<dbReference type="PROSITE" id="PS50893">
    <property type="entry name" value="ABC_TRANSPORTER_2"/>
    <property type="match status" value="1"/>
</dbReference>
<dbReference type="InterPro" id="IPR005894">
    <property type="entry name" value="DrrA"/>
</dbReference>
<dbReference type="GO" id="GO:0005524">
    <property type="term" value="F:ATP binding"/>
    <property type="evidence" value="ECO:0007669"/>
    <property type="project" value="UniProtKB-KW"/>
</dbReference>
<dbReference type="HOGENOM" id="CLU_000604_1_2_9"/>
<dbReference type="SUPFAM" id="SSF52540">
    <property type="entry name" value="P-loop containing nucleoside triphosphate hydrolases"/>
    <property type="match status" value="1"/>
</dbReference>
<comment type="subcellular location">
    <subcellularLocation>
        <location evidence="1">Cell membrane</location>
        <topology evidence="1">Peripheral membrane protein</topology>
        <orientation evidence="1">Cytoplasmic side</orientation>
    </subcellularLocation>
</comment>
<dbReference type="NCBIfam" id="TIGR01188">
    <property type="entry name" value="drrA"/>
    <property type="match status" value="1"/>
</dbReference>
<protein>
    <submittedName>
        <fullName evidence="7">Daunorubicin resistance ABC transporter ATP-binding subunit</fullName>
    </submittedName>
</protein>
<dbReference type="KEGG" id="tco:Theco_3428"/>
<dbReference type="GO" id="GO:0005886">
    <property type="term" value="C:plasma membrane"/>
    <property type="evidence" value="ECO:0007669"/>
    <property type="project" value="UniProtKB-SubCell"/>
</dbReference>